<evidence type="ECO:0000256" key="3">
    <source>
        <dbReference type="ARBA" id="ARBA00023082"/>
    </source>
</evidence>
<gene>
    <name evidence="7" type="ORF">KYC_02814</name>
</gene>
<dbReference type="Gene3D" id="1.10.10.10">
    <property type="entry name" value="Winged helix-like DNA-binding domain superfamily/Winged helix DNA-binding domain"/>
    <property type="match status" value="1"/>
</dbReference>
<evidence type="ECO:0000313" key="8">
    <source>
        <dbReference type="Proteomes" id="UP000003113"/>
    </source>
</evidence>
<dbReference type="AlphaFoldDB" id="H0F1C9"/>
<dbReference type="PANTHER" id="PTHR43133">
    <property type="entry name" value="RNA POLYMERASE ECF-TYPE SIGMA FACTO"/>
    <property type="match status" value="1"/>
</dbReference>
<dbReference type="InterPro" id="IPR013324">
    <property type="entry name" value="RNA_pol_sigma_r3/r4-like"/>
</dbReference>
<keyword evidence="4" id="KW-0804">Transcription</keyword>
<keyword evidence="8" id="KW-1185">Reference proteome</keyword>
<dbReference type="GO" id="GO:0006352">
    <property type="term" value="P:DNA-templated transcription initiation"/>
    <property type="evidence" value="ECO:0007669"/>
    <property type="project" value="InterPro"/>
</dbReference>
<evidence type="ECO:0000259" key="6">
    <source>
        <dbReference type="Pfam" id="PF08281"/>
    </source>
</evidence>
<dbReference type="PANTHER" id="PTHR43133:SF63">
    <property type="entry name" value="RNA POLYMERASE SIGMA FACTOR FECI-RELATED"/>
    <property type="match status" value="1"/>
</dbReference>
<evidence type="ECO:0000259" key="5">
    <source>
        <dbReference type="Pfam" id="PF04542"/>
    </source>
</evidence>
<dbReference type="Proteomes" id="UP000003113">
    <property type="component" value="Unassembled WGS sequence"/>
</dbReference>
<dbReference type="Gene3D" id="1.10.1740.10">
    <property type="match status" value="1"/>
</dbReference>
<dbReference type="InterPro" id="IPR036388">
    <property type="entry name" value="WH-like_DNA-bd_sf"/>
</dbReference>
<dbReference type="EMBL" id="AGUF01000013">
    <property type="protein sequence ID" value="EHK67807.1"/>
    <property type="molecule type" value="Genomic_DNA"/>
</dbReference>
<keyword evidence="2" id="KW-0805">Transcription regulation</keyword>
<accession>H0F1C9</accession>
<dbReference type="Pfam" id="PF04542">
    <property type="entry name" value="Sigma70_r2"/>
    <property type="match status" value="1"/>
</dbReference>
<feature type="domain" description="RNA polymerase sigma-70 region 2" evidence="5">
    <location>
        <begin position="15"/>
        <end position="78"/>
    </location>
</feature>
<dbReference type="GO" id="GO:0016987">
    <property type="term" value="F:sigma factor activity"/>
    <property type="evidence" value="ECO:0007669"/>
    <property type="project" value="UniProtKB-KW"/>
</dbReference>
<sequence length="171" mass="19310">MSSNRHAAPASIESLYCDHHGWLQDWLRRRLGNAFDAADIAHDTFVRLFRNQEPIREPRAFLTTIAHGLVVNHWRRQDLERAYRDTLATVADTLHPSPEERALLMDALCELDALLNQLNPKARAAFLLAHLEGLGYVEIAERLAVSERMVKKYMAQAMLHCLTSGMAPAAA</sequence>
<keyword evidence="3" id="KW-0731">Sigma factor</keyword>
<dbReference type="RefSeq" id="WP_008158628.1">
    <property type="nucleotide sequence ID" value="NZ_AGUF01000013.1"/>
</dbReference>
<organism evidence="7 8">
    <name type="scientific">Achromobacter arsenitoxydans SY8</name>
    <dbReference type="NCBI Taxonomy" id="477184"/>
    <lineage>
        <taxon>Bacteria</taxon>
        <taxon>Pseudomonadati</taxon>
        <taxon>Pseudomonadota</taxon>
        <taxon>Betaproteobacteria</taxon>
        <taxon>Burkholderiales</taxon>
        <taxon>Alcaligenaceae</taxon>
        <taxon>Achromobacter</taxon>
    </lineage>
</organism>
<feature type="domain" description="RNA polymerase sigma factor 70 region 4 type 2" evidence="6">
    <location>
        <begin position="110"/>
        <end position="161"/>
    </location>
</feature>
<dbReference type="InterPro" id="IPR039425">
    <property type="entry name" value="RNA_pol_sigma-70-like"/>
</dbReference>
<dbReference type="SUPFAM" id="SSF88946">
    <property type="entry name" value="Sigma2 domain of RNA polymerase sigma factors"/>
    <property type="match status" value="1"/>
</dbReference>
<dbReference type="STRING" id="477184.KYC_02814"/>
<name>H0F1C9_9BURK</name>
<evidence type="ECO:0000256" key="1">
    <source>
        <dbReference type="ARBA" id="ARBA00010641"/>
    </source>
</evidence>
<dbReference type="Pfam" id="PF08281">
    <property type="entry name" value="Sigma70_r4_2"/>
    <property type="match status" value="1"/>
</dbReference>
<proteinExistence type="inferred from homology"/>
<dbReference type="InterPro" id="IPR013249">
    <property type="entry name" value="RNA_pol_sigma70_r4_t2"/>
</dbReference>
<dbReference type="NCBIfam" id="TIGR02937">
    <property type="entry name" value="sigma70-ECF"/>
    <property type="match status" value="1"/>
</dbReference>
<dbReference type="GO" id="GO:0003677">
    <property type="term" value="F:DNA binding"/>
    <property type="evidence" value="ECO:0007669"/>
    <property type="project" value="InterPro"/>
</dbReference>
<comment type="similarity">
    <text evidence="1">Belongs to the sigma-70 factor family. ECF subfamily.</text>
</comment>
<protein>
    <submittedName>
        <fullName evidence="7">Heme uptake regulator</fullName>
    </submittedName>
</protein>
<dbReference type="CDD" id="cd06171">
    <property type="entry name" value="Sigma70_r4"/>
    <property type="match status" value="1"/>
</dbReference>
<reference evidence="7 8" key="1">
    <citation type="journal article" date="2012" name="J. Bacteriol.">
        <title>Genome sequence of the highly efficient arsenite-oxidizing bacterium Achromobacter arsenitoxydans SY8.</title>
        <authorList>
            <person name="Li X."/>
            <person name="Hu Y."/>
            <person name="Gong J."/>
            <person name="Lin Y."/>
            <person name="Johnstone L."/>
            <person name="Rensing C."/>
            <person name="Wang G."/>
        </authorList>
    </citation>
    <scope>NUCLEOTIDE SEQUENCE [LARGE SCALE GENOMIC DNA]</scope>
    <source>
        <strain evidence="7 8">SY8</strain>
    </source>
</reference>
<dbReference type="InterPro" id="IPR007627">
    <property type="entry name" value="RNA_pol_sigma70_r2"/>
</dbReference>
<dbReference type="InterPro" id="IPR013325">
    <property type="entry name" value="RNA_pol_sigma_r2"/>
</dbReference>
<comment type="caution">
    <text evidence="7">The sequence shown here is derived from an EMBL/GenBank/DDBJ whole genome shotgun (WGS) entry which is preliminary data.</text>
</comment>
<evidence type="ECO:0000313" key="7">
    <source>
        <dbReference type="EMBL" id="EHK67807.1"/>
    </source>
</evidence>
<evidence type="ECO:0000256" key="2">
    <source>
        <dbReference type="ARBA" id="ARBA00023015"/>
    </source>
</evidence>
<dbReference type="SUPFAM" id="SSF88659">
    <property type="entry name" value="Sigma3 and sigma4 domains of RNA polymerase sigma factors"/>
    <property type="match status" value="1"/>
</dbReference>
<dbReference type="eggNOG" id="COG1595">
    <property type="taxonomic scope" value="Bacteria"/>
</dbReference>
<dbReference type="PATRIC" id="fig|477184.5.peg.553"/>
<dbReference type="InterPro" id="IPR014284">
    <property type="entry name" value="RNA_pol_sigma-70_dom"/>
</dbReference>
<evidence type="ECO:0000256" key="4">
    <source>
        <dbReference type="ARBA" id="ARBA00023163"/>
    </source>
</evidence>